<dbReference type="AlphaFoldDB" id="A0A6I4T2A5"/>
<dbReference type="InterPro" id="IPR016181">
    <property type="entry name" value="Acyl_CoA_acyltransferase"/>
</dbReference>
<keyword evidence="1" id="KW-0808">Transferase</keyword>
<dbReference type="Pfam" id="PF13527">
    <property type="entry name" value="Acetyltransf_9"/>
    <property type="match status" value="1"/>
</dbReference>
<dbReference type="GO" id="GO:0016740">
    <property type="term" value="F:transferase activity"/>
    <property type="evidence" value="ECO:0007669"/>
    <property type="project" value="UniProtKB-KW"/>
</dbReference>
<name>A0A6I4T2A5_9SPHN</name>
<dbReference type="Proteomes" id="UP000438476">
    <property type="component" value="Unassembled WGS sequence"/>
</dbReference>
<evidence type="ECO:0000313" key="1">
    <source>
        <dbReference type="EMBL" id="MXO64233.1"/>
    </source>
</evidence>
<proteinExistence type="predicted"/>
<comment type="caution">
    <text evidence="1">The sequence shown here is derived from an EMBL/GenBank/DDBJ whole genome shotgun (WGS) entry which is preliminary data.</text>
</comment>
<protein>
    <submittedName>
        <fullName evidence="1">GNAT family N-acetyltransferase</fullName>
    </submittedName>
</protein>
<dbReference type="Gene3D" id="3.40.630.30">
    <property type="match status" value="1"/>
</dbReference>
<sequence>MSDNTPTLIPLDNVDPALVETLLDRAFGPDRHQRTAYKVRDGVDYLPALSFAALDGTELLVGSIQVWPVALTDSKGRAHPMLMVGPVAVIPERQGEGFGQALMAGMLSALDPRADLPQVLIGDADYYGRFFGFEAAPTQKWDLPGEWDRARLLVRCTNPAVLPVEGVLGPWLG</sequence>
<dbReference type="EMBL" id="WTYT01000001">
    <property type="protein sequence ID" value="MXO64233.1"/>
    <property type="molecule type" value="Genomic_DNA"/>
</dbReference>
<gene>
    <name evidence="1" type="ORF">GRI91_00465</name>
</gene>
<organism evidence="1 2">
    <name type="scientific">Altericroceibacterium endophyticum</name>
    <dbReference type="NCBI Taxonomy" id="1808508"/>
    <lineage>
        <taxon>Bacteria</taxon>
        <taxon>Pseudomonadati</taxon>
        <taxon>Pseudomonadota</taxon>
        <taxon>Alphaproteobacteria</taxon>
        <taxon>Sphingomonadales</taxon>
        <taxon>Erythrobacteraceae</taxon>
        <taxon>Altericroceibacterium</taxon>
    </lineage>
</organism>
<dbReference type="OrthoDB" id="9815099at2"/>
<reference evidence="1 2" key="1">
    <citation type="submission" date="2019-12" db="EMBL/GenBank/DDBJ databases">
        <title>Genomic-based taxomic classification of the family Erythrobacteraceae.</title>
        <authorList>
            <person name="Xu L."/>
        </authorList>
    </citation>
    <scope>NUCLEOTIDE SEQUENCE [LARGE SCALE GENOMIC DNA]</scope>
    <source>
        <strain evidence="1 2">LMG 29518</strain>
    </source>
</reference>
<dbReference type="SUPFAM" id="SSF55729">
    <property type="entry name" value="Acyl-CoA N-acyltransferases (Nat)"/>
    <property type="match status" value="1"/>
</dbReference>
<evidence type="ECO:0000313" key="2">
    <source>
        <dbReference type="Proteomes" id="UP000438476"/>
    </source>
</evidence>
<keyword evidence="2" id="KW-1185">Reference proteome</keyword>
<accession>A0A6I4T2A5</accession>
<dbReference type="RefSeq" id="WP_160734688.1">
    <property type="nucleotide sequence ID" value="NZ_WTYT01000001.1"/>
</dbReference>